<evidence type="ECO:0000259" key="5">
    <source>
        <dbReference type="Pfam" id="PF24827"/>
    </source>
</evidence>
<name>A0A1G9U4G5_9FIRM</name>
<dbReference type="EMBL" id="FNHZ01000001">
    <property type="protein sequence ID" value="SDM54791.1"/>
    <property type="molecule type" value="Genomic_DNA"/>
</dbReference>
<proteinExistence type="predicted"/>
<evidence type="ECO:0000256" key="3">
    <source>
        <dbReference type="ARBA" id="ARBA00022801"/>
    </source>
</evidence>
<gene>
    <name evidence="6" type="ORF">SAMN05216544_0608</name>
</gene>
<dbReference type="PANTHER" id="PTHR37326:SF1">
    <property type="entry name" value="BLL3975 PROTEIN"/>
    <property type="match status" value="1"/>
</dbReference>
<dbReference type="Proteomes" id="UP000187651">
    <property type="component" value="Unassembled WGS sequence"/>
</dbReference>
<dbReference type="OrthoDB" id="9782876at2"/>
<protein>
    <recommendedName>
        <fullName evidence="5">Succinylglutamate desuccinylase/Aspartoacylase catalytic domain-containing protein</fullName>
    </recommendedName>
</protein>
<keyword evidence="3" id="KW-0378">Hydrolase</keyword>
<dbReference type="PANTHER" id="PTHR37326">
    <property type="entry name" value="BLL3975 PROTEIN"/>
    <property type="match status" value="1"/>
</dbReference>
<keyword evidence="2" id="KW-0479">Metal-binding</keyword>
<dbReference type="GO" id="GO:0016788">
    <property type="term" value="F:hydrolase activity, acting on ester bonds"/>
    <property type="evidence" value="ECO:0007669"/>
    <property type="project" value="InterPro"/>
</dbReference>
<dbReference type="AlphaFoldDB" id="A0A1G9U4G5"/>
<dbReference type="CDD" id="cd06253">
    <property type="entry name" value="M14_ASTE_ASPA-like"/>
    <property type="match status" value="1"/>
</dbReference>
<evidence type="ECO:0000313" key="7">
    <source>
        <dbReference type="Proteomes" id="UP000187651"/>
    </source>
</evidence>
<accession>A0A1G9U4G5</accession>
<reference evidence="7" key="1">
    <citation type="submission" date="2016-10" db="EMBL/GenBank/DDBJ databases">
        <authorList>
            <person name="Varghese N."/>
            <person name="Submissions S."/>
        </authorList>
    </citation>
    <scope>NUCLEOTIDE SEQUENCE [LARGE SCALE GENOMIC DNA]</scope>
    <source>
        <strain evidence="7">M83</strain>
    </source>
</reference>
<dbReference type="Pfam" id="PF24827">
    <property type="entry name" value="AstE_AspA_cat"/>
    <property type="match status" value="1"/>
</dbReference>
<feature type="domain" description="Succinylglutamate desuccinylase/Aspartoacylase catalytic" evidence="5">
    <location>
        <begin position="37"/>
        <end position="219"/>
    </location>
</feature>
<evidence type="ECO:0000256" key="1">
    <source>
        <dbReference type="ARBA" id="ARBA00001947"/>
    </source>
</evidence>
<sequence>MIENIVSIELPVHEKLVIKKRRLQPEGLSKKELSKLPRFSLVTGIHGDELDGQYIIFELIRHIKMHEDKLKGIIDIYPCVNPLGLDSGYRGIPMFDLDMNRVFPGMSNGAFAEYAAANLVNDIIGSDMCLDIHSSNKFVKEMLQVRLNDDNEEKLLPFAKSLNADFVWVYSSLPVREATLSYSLNHLGVPTMVVEMGVGNRISKSYCKQLFEGVLNLLKQVGVWDGDTKPVKEPIVSKEGEVTFISALESGLFVPNMENLGEISIGSHIGDIIEPIEGRILQHLESPVDGIIFTIREHPVVYKGALLCRIYHKD</sequence>
<dbReference type="GO" id="GO:0046872">
    <property type="term" value="F:metal ion binding"/>
    <property type="evidence" value="ECO:0007669"/>
    <property type="project" value="UniProtKB-KW"/>
</dbReference>
<dbReference type="SUPFAM" id="SSF53187">
    <property type="entry name" value="Zn-dependent exopeptidases"/>
    <property type="match status" value="1"/>
</dbReference>
<evidence type="ECO:0000256" key="4">
    <source>
        <dbReference type="ARBA" id="ARBA00022833"/>
    </source>
</evidence>
<dbReference type="Gene3D" id="3.40.630.10">
    <property type="entry name" value="Zn peptidases"/>
    <property type="match status" value="1"/>
</dbReference>
<evidence type="ECO:0000313" key="6">
    <source>
        <dbReference type="EMBL" id="SDM54791.1"/>
    </source>
</evidence>
<organism evidence="6 7">
    <name type="scientific">Lachnospira pectinoschiza</name>
    <dbReference type="NCBI Taxonomy" id="28052"/>
    <lineage>
        <taxon>Bacteria</taxon>
        <taxon>Bacillati</taxon>
        <taxon>Bacillota</taxon>
        <taxon>Clostridia</taxon>
        <taxon>Lachnospirales</taxon>
        <taxon>Lachnospiraceae</taxon>
        <taxon>Lachnospira</taxon>
    </lineage>
</organism>
<dbReference type="InterPro" id="IPR055438">
    <property type="entry name" value="AstE_AspA_cat"/>
</dbReference>
<keyword evidence="4" id="KW-0862">Zinc</keyword>
<comment type="cofactor">
    <cofactor evidence="1">
        <name>Zn(2+)</name>
        <dbReference type="ChEBI" id="CHEBI:29105"/>
    </cofactor>
</comment>
<evidence type="ECO:0000256" key="2">
    <source>
        <dbReference type="ARBA" id="ARBA00022723"/>
    </source>
</evidence>
<keyword evidence="7" id="KW-1185">Reference proteome</keyword>
<dbReference type="InterPro" id="IPR053138">
    <property type="entry name" value="N-alpha-Ac-DABA_deacetylase"/>
</dbReference>